<dbReference type="EMBL" id="JAOSLC020000003">
    <property type="protein sequence ID" value="MDD7914615.1"/>
    <property type="molecule type" value="Genomic_DNA"/>
</dbReference>
<dbReference type="InterPro" id="IPR016181">
    <property type="entry name" value="Acyl_CoA_acyltransferase"/>
</dbReference>
<name>A0ABT5S937_9FLAO</name>
<dbReference type="Proteomes" id="UP001151478">
    <property type="component" value="Unassembled WGS sequence"/>
</dbReference>
<organism evidence="2 3">
    <name type="scientific">Polaribacter ponticola</name>
    <dbReference type="NCBI Taxonomy" id="2978475"/>
    <lineage>
        <taxon>Bacteria</taxon>
        <taxon>Pseudomonadati</taxon>
        <taxon>Bacteroidota</taxon>
        <taxon>Flavobacteriia</taxon>
        <taxon>Flavobacteriales</taxon>
        <taxon>Flavobacteriaceae</taxon>
    </lineage>
</organism>
<feature type="domain" description="N-acetyltransferase" evidence="1">
    <location>
        <begin position="2"/>
        <end position="163"/>
    </location>
</feature>
<reference evidence="2" key="1">
    <citation type="submission" date="2023-02" db="EMBL/GenBank/DDBJ databases">
        <title>Polaribacter ponticola sp. nov., isolated from seawater.</title>
        <authorList>
            <person name="Baek J.H."/>
            <person name="Kim J.M."/>
            <person name="Choi D.G."/>
            <person name="Jeon C.O."/>
        </authorList>
    </citation>
    <scope>NUCLEOTIDE SEQUENCE</scope>
    <source>
        <strain evidence="2">MSW5</strain>
    </source>
</reference>
<proteinExistence type="predicted"/>
<gene>
    <name evidence="2" type="ORF">N5A56_009390</name>
</gene>
<dbReference type="Gene3D" id="3.40.630.30">
    <property type="match status" value="1"/>
</dbReference>
<keyword evidence="3" id="KW-1185">Reference proteome</keyword>
<evidence type="ECO:0000259" key="1">
    <source>
        <dbReference type="PROSITE" id="PS51186"/>
    </source>
</evidence>
<dbReference type="EC" id="2.3.1.-" evidence="2"/>
<comment type="caution">
    <text evidence="2">The sequence shown here is derived from an EMBL/GenBank/DDBJ whole genome shotgun (WGS) entry which is preliminary data.</text>
</comment>
<dbReference type="GO" id="GO:0016746">
    <property type="term" value="F:acyltransferase activity"/>
    <property type="evidence" value="ECO:0007669"/>
    <property type="project" value="UniProtKB-KW"/>
</dbReference>
<keyword evidence="2" id="KW-0808">Transferase</keyword>
<dbReference type="SUPFAM" id="SSF55729">
    <property type="entry name" value="Acyl-CoA N-acyltransferases (Nat)"/>
    <property type="match status" value="1"/>
</dbReference>
<keyword evidence="2" id="KW-0012">Acyltransferase</keyword>
<sequence>MHTIRKATITDAKKLAEIAKASFLVAHGHSAPKKDIDNYVAKNFKELNFQQELENPKNLYFLIYSDDKIAGYSKLILNSANENVADKNIAQMSRLYLLEEFYGLSLGKELFNFNVAFSKQNNQKGIWLAVWIENQRAIKFYTKMGIKKVGSFDYEISEANSNPNHILFLEF</sequence>
<accession>A0ABT5S937</accession>
<dbReference type="RefSeq" id="WP_265725224.1">
    <property type="nucleotide sequence ID" value="NZ_JAOSLC020000003.1"/>
</dbReference>
<dbReference type="InterPro" id="IPR000182">
    <property type="entry name" value="GNAT_dom"/>
</dbReference>
<protein>
    <submittedName>
        <fullName evidence="2">GNAT family N-acetyltransferase</fullName>
        <ecNumber evidence="2">2.3.1.-</ecNumber>
    </submittedName>
</protein>
<evidence type="ECO:0000313" key="2">
    <source>
        <dbReference type="EMBL" id="MDD7914615.1"/>
    </source>
</evidence>
<dbReference type="CDD" id="cd04301">
    <property type="entry name" value="NAT_SF"/>
    <property type="match status" value="1"/>
</dbReference>
<dbReference type="Pfam" id="PF00583">
    <property type="entry name" value="Acetyltransf_1"/>
    <property type="match status" value="1"/>
</dbReference>
<evidence type="ECO:0000313" key="3">
    <source>
        <dbReference type="Proteomes" id="UP001151478"/>
    </source>
</evidence>
<dbReference type="PROSITE" id="PS51186">
    <property type="entry name" value="GNAT"/>
    <property type="match status" value="1"/>
</dbReference>